<evidence type="ECO:0000256" key="10">
    <source>
        <dbReference type="SAM" id="MobiDB-lite"/>
    </source>
</evidence>
<dbReference type="SUPFAM" id="SSF52540">
    <property type="entry name" value="P-loop containing nucleoside triphosphate hydrolases"/>
    <property type="match status" value="1"/>
</dbReference>
<evidence type="ECO:0000256" key="5">
    <source>
        <dbReference type="ARBA" id="ARBA00023054"/>
    </source>
</evidence>
<evidence type="ECO:0000313" key="11">
    <source>
        <dbReference type="EMBL" id="KAK0172420.1"/>
    </source>
</evidence>
<sequence>MSKEGKKKPTCIIVLGMAGSGKTTFVNSLVTKLYETGKPYAINLDPACKEVIYPTNIDIRDTVNYKEVMKQYRLGPNGGIVTTLNLFSTKFDKVIELVENAGEQHEYVILDTPGQIEIFTWSASGTIITEALASQFPTIVVYVMDTVRSVNPVTFMSNMLYACSILYKTKLPFIVVMNKIDIVEHSYAVEWMQDFEAFQEALDSETSYISNLTRSMALALDEFYCHLRSCGVSARTGAGISEFLALVPEAVDEYYTIYKIDRDKNELERASVREKTKVQLNEATKAQQGESSSLISSVSFGQEIADVYIKSPGEDSGEENDDSGEEKKNDRDSDDEGQEAESFKQFLHRHQQEQDKRQIIQKAKSDTGEKNAGTISQ</sequence>
<comment type="caution">
    <text evidence="11">The sequence shown here is derived from an EMBL/GenBank/DDBJ whole genome shotgun (WGS) entry which is preliminary data.</text>
</comment>
<keyword evidence="5" id="KW-0175">Coiled coil</keyword>
<feature type="region of interest" description="Disordered" evidence="10">
    <location>
        <begin position="311"/>
        <end position="377"/>
    </location>
</feature>
<comment type="similarity">
    <text evidence="1 9">Belongs to the GPN-loop GTPase family.</text>
</comment>
<dbReference type="EC" id="3.6.5.-" evidence="9"/>
<evidence type="ECO:0000256" key="9">
    <source>
        <dbReference type="RuleBase" id="RU365059"/>
    </source>
</evidence>
<feature type="compositionally biased region" description="Basic and acidic residues" evidence="10">
    <location>
        <begin position="350"/>
        <end position="369"/>
    </location>
</feature>
<dbReference type="PANTHER" id="PTHR21231:SF8">
    <property type="entry name" value="GPN-LOOP GTPASE 1"/>
    <property type="match status" value="1"/>
</dbReference>
<evidence type="ECO:0000256" key="4">
    <source>
        <dbReference type="ARBA" id="ARBA00022801"/>
    </source>
</evidence>
<evidence type="ECO:0000256" key="6">
    <source>
        <dbReference type="ARBA" id="ARBA00023134"/>
    </source>
</evidence>
<dbReference type="CDD" id="cd17870">
    <property type="entry name" value="GPN1"/>
    <property type="match status" value="1"/>
</dbReference>
<comment type="subcellular location">
    <subcellularLocation>
        <location evidence="9">Cytoplasm</location>
    </subcellularLocation>
    <subcellularLocation>
        <location evidence="9">Nucleus</location>
    </subcellularLocation>
</comment>
<evidence type="ECO:0000256" key="3">
    <source>
        <dbReference type="ARBA" id="ARBA00022741"/>
    </source>
</evidence>
<evidence type="ECO:0000313" key="12">
    <source>
        <dbReference type="Proteomes" id="UP001168990"/>
    </source>
</evidence>
<evidence type="ECO:0000256" key="7">
    <source>
        <dbReference type="ARBA" id="ARBA00023242"/>
    </source>
</evidence>
<dbReference type="GO" id="GO:0005525">
    <property type="term" value="F:GTP binding"/>
    <property type="evidence" value="ECO:0007669"/>
    <property type="project" value="UniProtKB-KW"/>
</dbReference>
<comment type="subunit">
    <text evidence="9">Binds to RNA polymerase II.</text>
</comment>
<keyword evidence="4 9" id="KW-0378">Hydrolase</keyword>
<evidence type="ECO:0000256" key="2">
    <source>
        <dbReference type="ARBA" id="ARBA00022490"/>
    </source>
</evidence>
<protein>
    <recommendedName>
        <fullName evidence="9">GPN-loop GTPase</fullName>
        <ecNumber evidence="9">3.6.5.-</ecNumber>
    </recommendedName>
</protein>
<reference evidence="11" key="2">
    <citation type="submission" date="2023-03" db="EMBL/GenBank/DDBJ databases">
        <authorList>
            <person name="Inwood S.N."/>
            <person name="Skelly J.G."/>
            <person name="Guhlin J."/>
            <person name="Harrop T.W.R."/>
            <person name="Goldson S.G."/>
            <person name="Dearden P.K."/>
        </authorList>
    </citation>
    <scope>NUCLEOTIDE SEQUENCE</scope>
    <source>
        <strain evidence="11">Irish</strain>
        <tissue evidence="11">Whole body</tissue>
    </source>
</reference>
<comment type="function">
    <text evidence="8 9">Small GTPase required for proper nuclear import of RNA polymerase II (RNAPII). May act at an RNAP assembly step prior to nuclear import.</text>
</comment>
<keyword evidence="12" id="KW-1185">Reference proteome</keyword>
<feature type="compositionally biased region" description="Acidic residues" evidence="10">
    <location>
        <begin position="315"/>
        <end position="324"/>
    </location>
</feature>
<evidence type="ECO:0000256" key="8">
    <source>
        <dbReference type="ARBA" id="ARBA00055682"/>
    </source>
</evidence>
<keyword evidence="7" id="KW-0539">Nucleus</keyword>
<dbReference type="Pfam" id="PF03029">
    <property type="entry name" value="ATP_bind_1"/>
    <property type="match status" value="1"/>
</dbReference>
<dbReference type="GO" id="GO:0005634">
    <property type="term" value="C:nucleus"/>
    <property type="evidence" value="ECO:0007669"/>
    <property type="project" value="UniProtKB-SubCell"/>
</dbReference>
<keyword evidence="2 9" id="KW-0963">Cytoplasm</keyword>
<dbReference type="Proteomes" id="UP001168990">
    <property type="component" value="Unassembled WGS sequence"/>
</dbReference>
<evidence type="ECO:0000256" key="1">
    <source>
        <dbReference type="ARBA" id="ARBA00005290"/>
    </source>
</evidence>
<accession>A0AA39KSR1</accession>
<organism evidence="11 12">
    <name type="scientific">Microctonus aethiopoides</name>
    <dbReference type="NCBI Taxonomy" id="144406"/>
    <lineage>
        <taxon>Eukaryota</taxon>
        <taxon>Metazoa</taxon>
        <taxon>Ecdysozoa</taxon>
        <taxon>Arthropoda</taxon>
        <taxon>Hexapoda</taxon>
        <taxon>Insecta</taxon>
        <taxon>Pterygota</taxon>
        <taxon>Neoptera</taxon>
        <taxon>Endopterygota</taxon>
        <taxon>Hymenoptera</taxon>
        <taxon>Apocrita</taxon>
        <taxon>Ichneumonoidea</taxon>
        <taxon>Braconidae</taxon>
        <taxon>Euphorinae</taxon>
        <taxon>Microctonus</taxon>
    </lineage>
</organism>
<reference evidence="11" key="1">
    <citation type="journal article" date="2023" name="bioRxiv">
        <title>Scaffold-level genome assemblies of two parasitoid biocontrol wasps reveal the parthenogenesis mechanism and an associated novel virus.</title>
        <authorList>
            <person name="Inwood S."/>
            <person name="Skelly J."/>
            <person name="Guhlin J."/>
            <person name="Harrop T."/>
            <person name="Goldson S."/>
            <person name="Dearden P."/>
        </authorList>
    </citation>
    <scope>NUCLEOTIDE SEQUENCE</scope>
    <source>
        <strain evidence="11">Irish</strain>
        <tissue evidence="11">Whole body</tissue>
    </source>
</reference>
<dbReference type="FunFam" id="3.40.50.300:FF:000888">
    <property type="entry name" value="GPN-loop GTPase 1"/>
    <property type="match status" value="1"/>
</dbReference>
<dbReference type="GO" id="GO:0003924">
    <property type="term" value="F:GTPase activity"/>
    <property type="evidence" value="ECO:0007669"/>
    <property type="project" value="InterPro"/>
</dbReference>
<dbReference type="AlphaFoldDB" id="A0AA39KSR1"/>
<keyword evidence="3 9" id="KW-0547">Nucleotide-binding</keyword>
<dbReference type="Gene3D" id="3.40.50.300">
    <property type="entry name" value="P-loop containing nucleotide triphosphate hydrolases"/>
    <property type="match status" value="1"/>
</dbReference>
<dbReference type="EMBL" id="JAQQBS010000002">
    <property type="protein sequence ID" value="KAK0172420.1"/>
    <property type="molecule type" value="Genomic_DNA"/>
</dbReference>
<name>A0AA39KSR1_9HYME</name>
<dbReference type="InterPro" id="IPR030230">
    <property type="entry name" value="Gpn1/Npa3/XAB1"/>
</dbReference>
<dbReference type="InterPro" id="IPR004130">
    <property type="entry name" value="Gpn"/>
</dbReference>
<keyword evidence="6 9" id="KW-0342">GTP-binding</keyword>
<dbReference type="GO" id="GO:0005737">
    <property type="term" value="C:cytoplasm"/>
    <property type="evidence" value="ECO:0007669"/>
    <property type="project" value="UniProtKB-SubCell"/>
</dbReference>
<proteinExistence type="inferred from homology"/>
<dbReference type="InterPro" id="IPR027417">
    <property type="entry name" value="P-loop_NTPase"/>
</dbReference>
<gene>
    <name evidence="11" type="ORF">PV328_005737</name>
</gene>
<dbReference type="PANTHER" id="PTHR21231">
    <property type="entry name" value="XPA-BINDING PROTEIN 1-RELATED"/>
    <property type="match status" value="1"/>
</dbReference>